<dbReference type="InterPro" id="IPR001646">
    <property type="entry name" value="5peptide_repeat"/>
</dbReference>
<keyword evidence="1" id="KW-0472">Membrane</keyword>
<accession>A0A9D8KDA6</accession>
<dbReference type="Proteomes" id="UP000809273">
    <property type="component" value="Unassembled WGS sequence"/>
</dbReference>
<proteinExistence type="predicted"/>
<feature type="transmembrane region" description="Helical" evidence="1">
    <location>
        <begin position="416"/>
        <end position="436"/>
    </location>
</feature>
<keyword evidence="1" id="KW-0812">Transmembrane</keyword>
<dbReference type="SUPFAM" id="SSF141571">
    <property type="entry name" value="Pentapeptide repeat-like"/>
    <property type="match status" value="1"/>
</dbReference>
<reference evidence="2" key="2">
    <citation type="submission" date="2021-01" db="EMBL/GenBank/DDBJ databases">
        <authorList>
            <person name="Hahn C.R."/>
            <person name="Youssef N.H."/>
            <person name="Elshahed M."/>
        </authorList>
    </citation>
    <scope>NUCLEOTIDE SEQUENCE</scope>
    <source>
        <strain evidence="2">Zod_Metabat.24</strain>
    </source>
</reference>
<evidence type="ECO:0000256" key="1">
    <source>
        <dbReference type="SAM" id="Phobius"/>
    </source>
</evidence>
<organism evidence="2 3">
    <name type="scientific">Candidatus Zymogenus saltonus</name>
    <dbReference type="NCBI Taxonomy" id="2844893"/>
    <lineage>
        <taxon>Bacteria</taxon>
        <taxon>Deltaproteobacteria</taxon>
        <taxon>Candidatus Zymogenia</taxon>
        <taxon>Candidatus Zymogeniales</taxon>
        <taxon>Candidatus Zymogenaceae</taxon>
        <taxon>Candidatus Zymogenus</taxon>
    </lineage>
</organism>
<name>A0A9D8KDA6_9DELT</name>
<evidence type="ECO:0000313" key="3">
    <source>
        <dbReference type="Proteomes" id="UP000809273"/>
    </source>
</evidence>
<feature type="transmembrane region" description="Helical" evidence="1">
    <location>
        <begin position="497"/>
        <end position="514"/>
    </location>
</feature>
<dbReference type="EMBL" id="JAFGIX010000020">
    <property type="protein sequence ID" value="MBN1572362.1"/>
    <property type="molecule type" value="Genomic_DNA"/>
</dbReference>
<gene>
    <name evidence="2" type="ORF">JW984_04105</name>
</gene>
<comment type="caution">
    <text evidence="2">The sequence shown here is derived from an EMBL/GenBank/DDBJ whole genome shotgun (WGS) entry which is preliminary data.</text>
</comment>
<dbReference type="AlphaFoldDB" id="A0A9D8KDA6"/>
<dbReference type="Gene3D" id="2.160.20.80">
    <property type="entry name" value="E3 ubiquitin-protein ligase SopA"/>
    <property type="match status" value="1"/>
</dbReference>
<reference evidence="2" key="1">
    <citation type="journal article" date="2021" name="Environ. Microbiol.">
        <title>Genomic characterization of three novel Desulfobacterota classes expand the metabolic and phylogenetic diversity of the phylum.</title>
        <authorList>
            <person name="Murphy C.L."/>
            <person name="Biggerstaff J."/>
            <person name="Eichhorn A."/>
            <person name="Ewing E."/>
            <person name="Shahan R."/>
            <person name="Soriano D."/>
            <person name="Stewart S."/>
            <person name="VanMol K."/>
            <person name="Walker R."/>
            <person name="Walters P."/>
            <person name="Elshahed M.S."/>
            <person name="Youssef N.H."/>
        </authorList>
    </citation>
    <scope>NUCLEOTIDE SEQUENCE</scope>
    <source>
        <strain evidence="2">Zod_Metabat.24</strain>
    </source>
</reference>
<sequence length="521" mass="61622">MCDYRSNKTTYIRIDDKDFICVHDMHYICPHSDYGPGKDNKKAFCIFHNDREDKDLEYFCKEFKKLYESGKHDFRDFIFPKDFDFSKLRVEKGGLEFKEANFGGATFSGEADFIEATFSKWANFGEAKFSGVANFSRVTFSRKTCFMEAKFSGKACFVGAKFLGGADFMEATFSERAEFRGAKFSGQAYFVGAKFSGEADFINATFSEKCKVVFRGKTFDDNKKAYFENLNIEKDADLIFNEVNLNCVRFLRTDLSKIDFLKVYWTGRKYKSLFYWGRIKVFDEKFQEKGWPLRNLQLLLYNLRYWLFKLKKEPKEREEKSRLRTFFRKIVFKILKQFKISVPRKREQEHYEVYRLYNQLLFNYEGTNRHHEAGDFFAGQMEMRRRGYLDGKIFSWILLILYKITSEYGERPLRAFGWLLVVWLIFGYVYLQIGLYPSAGGEILQKSIIIQKNIFAFLRDYFQGLIVSLDIMTIGRVKQLYNMYTVVDKPIASVFKFIQTVLSAILLALFLFSINRKFKRK</sequence>
<protein>
    <submittedName>
        <fullName evidence="2">Pentapeptide repeat-containing protein</fullName>
    </submittedName>
</protein>
<dbReference type="Pfam" id="PF13576">
    <property type="entry name" value="Pentapeptide_3"/>
    <property type="match status" value="2"/>
</dbReference>
<evidence type="ECO:0000313" key="2">
    <source>
        <dbReference type="EMBL" id="MBN1572362.1"/>
    </source>
</evidence>
<keyword evidence="1" id="KW-1133">Transmembrane helix</keyword>